<evidence type="ECO:0000313" key="3">
    <source>
        <dbReference type="EMBL" id="QLH49121.1"/>
    </source>
</evidence>
<dbReference type="Proteomes" id="UP000021315">
    <property type="component" value="Unassembled WGS sequence"/>
</dbReference>
<dbReference type="Proteomes" id="UP000509684">
    <property type="component" value="Chromosome"/>
</dbReference>
<proteinExistence type="predicted"/>
<evidence type="ECO:0000313" key="4">
    <source>
        <dbReference type="Proteomes" id="UP000021315"/>
    </source>
</evidence>
<gene>
    <name evidence="2" type="ORF">AW06_002997</name>
    <name evidence="3" type="ORF">HWD57_04500</name>
</gene>
<reference evidence="3 5" key="2">
    <citation type="journal article" date="2019" name="Microbiome">
        <title>Annotated bacterial chromosomes from frame-shift-corrected long-read metagenomic data.</title>
        <authorList>
            <person name="Arumugam K."/>
            <person name="Bagci C."/>
            <person name="Bessarab I."/>
            <person name="Beier S."/>
            <person name="Buchfink B."/>
            <person name="Gorska A."/>
            <person name="Qiu G."/>
            <person name="Huson D.H."/>
            <person name="Williams R.B.H."/>
        </authorList>
    </citation>
    <scope>NUCLEOTIDE SEQUENCE [LARGE SCALE GENOMIC DNA]</scope>
    <source>
        <strain evidence="3">SSA1</strain>
    </source>
</reference>
<accession>A0A080M5Z4</accession>
<dbReference type="InterPro" id="IPR006531">
    <property type="entry name" value="Gp5/Vgr_OB"/>
</dbReference>
<dbReference type="EMBL" id="CP058708">
    <property type="protein sequence ID" value="QLH49121.1"/>
    <property type="molecule type" value="Genomic_DNA"/>
</dbReference>
<evidence type="ECO:0000259" key="1">
    <source>
        <dbReference type="Pfam" id="PF04717"/>
    </source>
</evidence>
<dbReference type="STRING" id="1453999.AW06_002997"/>
<dbReference type="EMBL" id="JDST02000069">
    <property type="protein sequence ID" value="KFB75920.1"/>
    <property type="molecule type" value="Genomic_DNA"/>
</dbReference>
<organism evidence="2 4">
    <name type="scientific">Candidatus Accumulibacter cognatus</name>
    <dbReference type="NCBI Taxonomy" id="2954383"/>
    <lineage>
        <taxon>Bacteria</taxon>
        <taxon>Pseudomonadati</taxon>
        <taxon>Pseudomonadota</taxon>
        <taxon>Betaproteobacteria</taxon>
        <taxon>Candidatus Accumulibacter</taxon>
    </lineage>
</organism>
<keyword evidence="4" id="KW-1185">Reference proteome</keyword>
<reference evidence="3" key="3">
    <citation type="submission" date="2020-06" db="EMBL/GenBank/DDBJ databases">
        <authorList>
            <person name="Arumugam K."/>
            <person name="Besarab I."/>
            <person name="Haryono M."/>
            <person name="Bagci C."/>
            <person name="Beier S."/>
            <person name="Buchfink B."/>
            <person name="Gorska A."/>
            <person name="Qiu G."/>
            <person name="Huson D.H."/>
            <person name="Williams R.B."/>
        </authorList>
    </citation>
    <scope>NUCLEOTIDE SEQUENCE</scope>
    <source>
        <strain evidence="3">SSA1</strain>
    </source>
</reference>
<dbReference type="Pfam" id="PF04717">
    <property type="entry name" value="Phage_base_V"/>
    <property type="match status" value="1"/>
</dbReference>
<protein>
    <submittedName>
        <fullName evidence="2">Phage-related baseplate assembly protein</fullName>
    </submittedName>
</protein>
<evidence type="ECO:0000313" key="2">
    <source>
        <dbReference type="EMBL" id="KFB75920.1"/>
    </source>
</evidence>
<dbReference type="AlphaFoldDB" id="A0A080M5Z4"/>
<dbReference type="Gene3D" id="2.40.50.230">
    <property type="entry name" value="Gp5 N-terminal domain"/>
    <property type="match status" value="1"/>
</dbReference>
<sequence length="239" mass="25254">MESGTLERLVVELATQSRTRHFGKYRGLVADNQDPAAIGRIKAQVPEVFGDAVLTPWATPCAPYTGAGVGLHSIPPIGAGVWIEFEAGDPSRPIWSGGWWGSSDLPADQSGTAAKPPLKILRSEQGLLVALDDDAKTLTLSDGNGSNLLTIRVNDGQIRVQATSKVIVEAPLIELTEGAAHPLAFGDSLLQYLNQLVSIFNTHMHVGETVIGIPVTPIVPVTPFPPATPTLLSTRVTTG</sequence>
<dbReference type="KEGG" id="acog:HWD57_04500"/>
<accession>A0A7D5SKC2</accession>
<dbReference type="RefSeq" id="WP_046536398.1">
    <property type="nucleotide sequence ID" value="NZ_JDST02000069.1"/>
</dbReference>
<dbReference type="InterPro" id="IPR037026">
    <property type="entry name" value="Vgr_OB-fold_dom_sf"/>
</dbReference>
<name>A0A080M5Z4_9PROT</name>
<evidence type="ECO:0000313" key="5">
    <source>
        <dbReference type="Proteomes" id="UP000509684"/>
    </source>
</evidence>
<dbReference type="SUPFAM" id="SSF69255">
    <property type="entry name" value="gp5 N-terminal domain-like"/>
    <property type="match status" value="1"/>
</dbReference>
<reference evidence="2 4" key="1">
    <citation type="submission" date="2014-02" db="EMBL/GenBank/DDBJ databases">
        <title>Expanding our view of genomic diversity in Candidatus Accumulibacter clades.</title>
        <authorList>
            <person name="Skennerton C.T."/>
            <person name="Barr J.J."/>
            <person name="Slater F.R."/>
            <person name="Bond P.L."/>
            <person name="Tyson G.W."/>
        </authorList>
    </citation>
    <scope>NUCLEOTIDE SEQUENCE [LARGE SCALE GENOMIC DNA]</scope>
    <source>
        <strain evidence="4">SK-02</strain>
    </source>
</reference>
<feature type="domain" description="Gp5/Type VI secretion system Vgr protein OB-fold" evidence="1">
    <location>
        <begin position="25"/>
        <end position="100"/>
    </location>
</feature>